<evidence type="ECO:0000256" key="3">
    <source>
        <dbReference type="ARBA" id="ARBA00022989"/>
    </source>
</evidence>
<dbReference type="InterPro" id="IPR026870">
    <property type="entry name" value="Zinc_ribbon_dom"/>
</dbReference>
<dbReference type="AlphaFoldDB" id="A0A844F639"/>
<dbReference type="PANTHER" id="PTHR36460">
    <property type="entry name" value="UPF0132 DOMAIN PROTEIN (AFU_ORTHOLOGUE AFUA_3G10255)"/>
    <property type="match status" value="1"/>
</dbReference>
<comment type="caution">
    <text evidence="7">The sequence shown here is derived from an EMBL/GenBank/DDBJ whole genome shotgun (WGS) entry which is preliminary data.</text>
</comment>
<keyword evidence="4 5" id="KW-0472">Membrane</keyword>
<feature type="transmembrane region" description="Helical" evidence="5">
    <location>
        <begin position="142"/>
        <end position="166"/>
    </location>
</feature>
<proteinExistence type="predicted"/>
<dbReference type="Pfam" id="PF13240">
    <property type="entry name" value="Zn_Ribbon_1"/>
    <property type="match status" value="1"/>
</dbReference>
<evidence type="ECO:0000256" key="2">
    <source>
        <dbReference type="ARBA" id="ARBA00022692"/>
    </source>
</evidence>
<evidence type="ECO:0000256" key="5">
    <source>
        <dbReference type="SAM" id="Phobius"/>
    </source>
</evidence>
<protein>
    <submittedName>
        <fullName evidence="7">Zinc-ribbon domain-containing protein</fullName>
    </submittedName>
</protein>
<feature type="transmembrane region" description="Helical" evidence="5">
    <location>
        <begin position="79"/>
        <end position="97"/>
    </location>
</feature>
<dbReference type="Pfam" id="PF09685">
    <property type="entry name" value="MamF_MmsF"/>
    <property type="match status" value="1"/>
</dbReference>
<gene>
    <name evidence="7" type="ORF">FYJ37_10230</name>
</gene>
<sequence length="184" mass="20716">MAYCVKCGAKVNDGVQYCPQCGAKIPVMPGAGQQKDSQQDYSYQQNGQQGYTYKQNSQQGYTGQQGEFFQQEDVRQNKVMGVLSYLGILVFVPLIAGNKQSPYVRFHTNQGLVLFIASVIVELLDGRWIWGFHSMINFGGSWFSWIFDICSLVLFVFMIVGIVYACKGERKELPVIGQIKILKN</sequence>
<dbReference type="GO" id="GO:0016020">
    <property type="term" value="C:membrane"/>
    <property type="evidence" value="ECO:0007669"/>
    <property type="project" value="UniProtKB-SubCell"/>
</dbReference>
<keyword evidence="3 5" id="KW-1133">Transmembrane helix</keyword>
<dbReference type="Proteomes" id="UP000462363">
    <property type="component" value="Unassembled WGS sequence"/>
</dbReference>
<evidence type="ECO:0000313" key="8">
    <source>
        <dbReference type="Proteomes" id="UP000462363"/>
    </source>
</evidence>
<name>A0A844F639_CLOSV</name>
<evidence type="ECO:0000256" key="4">
    <source>
        <dbReference type="ARBA" id="ARBA00023136"/>
    </source>
</evidence>
<evidence type="ECO:0000259" key="6">
    <source>
        <dbReference type="Pfam" id="PF13240"/>
    </source>
</evidence>
<reference evidence="7 8" key="1">
    <citation type="submission" date="2019-08" db="EMBL/GenBank/DDBJ databases">
        <title>In-depth cultivation of the pig gut microbiome towards novel bacterial diversity and tailored functional studies.</title>
        <authorList>
            <person name="Wylensek D."/>
            <person name="Hitch T.C.A."/>
            <person name="Clavel T."/>
        </authorList>
    </citation>
    <scope>NUCLEOTIDE SEQUENCE [LARGE SCALE GENOMIC DNA]</scope>
    <source>
        <strain evidence="7 8">BL-389-WT-3D</strain>
    </source>
</reference>
<dbReference type="RefSeq" id="WP_154322359.1">
    <property type="nucleotide sequence ID" value="NZ_CP045695.1"/>
</dbReference>
<keyword evidence="2 5" id="KW-0812">Transmembrane</keyword>
<dbReference type="EMBL" id="VUMB01000019">
    <property type="protein sequence ID" value="MSS40713.1"/>
    <property type="molecule type" value="Genomic_DNA"/>
</dbReference>
<evidence type="ECO:0000256" key="1">
    <source>
        <dbReference type="ARBA" id="ARBA00004141"/>
    </source>
</evidence>
<comment type="subcellular location">
    <subcellularLocation>
        <location evidence="1">Membrane</location>
        <topology evidence="1">Multi-pass membrane protein</topology>
    </subcellularLocation>
</comment>
<evidence type="ECO:0000313" key="7">
    <source>
        <dbReference type="EMBL" id="MSS40713.1"/>
    </source>
</evidence>
<feature type="domain" description="Zinc-ribbon" evidence="6">
    <location>
        <begin position="3"/>
        <end position="25"/>
    </location>
</feature>
<dbReference type="InterPro" id="IPR019109">
    <property type="entry name" value="MamF_MmsF"/>
</dbReference>
<accession>A0A844F639</accession>
<organism evidence="7 8">
    <name type="scientific">Clostridium scindens (strain JCM 10418 / VPI 12708)</name>
    <dbReference type="NCBI Taxonomy" id="29347"/>
    <lineage>
        <taxon>Bacteria</taxon>
        <taxon>Bacillati</taxon>
        <taxon>Bacillota</taxon>
        <taxon>Clostridia</taxon>
        <taxon>Lachnospirales</taxon>
        <taxon>Lachnospiraceae</taxon>
    </lineage>
</organism>
<dbReference type="PANTHER" id="PTHR36460:SF1">
    <property type="entry name" value="UPF0132 DOMAIN PROTEIN (AFU_ORTHOLOGUE AFUA_3G10255)"/>
    <property type="match status" value="1"/>
</dbReference>